<dbReference type="STRING" id="244447.ENSCSEP00000019746"/>
<dbReference type="Proteomes" id="UP000265120">
    <property type="component" value="Chromosome 5"/>
</dbReference>
<dbReference type="GeneTree" id="ENSGT00940000158146"/>
<evidence type="ECO:0000256" key="4">
    <source>
        <dbReference type="ARBA" id="ARBA00023015"/>
    </source>
</evidence>
<keyword evidence="2" id="KW-0479">Metal-binding</keyword>
<dbReference type="GO" id="GO:0006357">
    <property type="term" value="P:regulation of transcription by RNA polymerase II"/>
    <property type="evidence" value="ECO:0007669"/>
    <property type="project" value="TreeGrafter"/>
</dbReference>
<dbReference type="SUPFAM" id="SSF49879">
    <property type="entry name" value="SMAD/FHA domain"/>
    <property type="match status" value="1"/>
</dbReference>
<dbReference type="InterPro" id="IPR008984">
    <property type="entry name" value="SMAD_FHA_dom_sf"/>
</dbReference>
<dbReference type="SMART" id="SM00524">
    <property type="entry name" value="DWB"/>
    <property type="match status" value="1"/>
</dbReference>
<dbReference type="Ensembl" id="ENSCSET00000019979.1">
    <property type="protein sequence ID" value="ENSCSEP00000019740.1"/>
    <property type="gene ID" value="ENSCSEG00000012602.1"/>
</dbReference>
<dbReference type="InterPro" id="IPR001132">
    <property type="entry name" value="SMAD_dom_Dwarfin-type"/>
</dbReference>
<evidence type="ECO:0000256" key="3">
    <source>
        <dbReference type="ARBA" id="ARBA00022833"/>
    </source>
</evidence>
<evidence type="ECO:0000256" key="8">
    <source>
        <dbReference type="SAM" id="MobiDB-lite"/>
    </source>
</evidence>
<proteinExistence type="inferred from homology"/>
<dbReference type="OMA" id="PHIMPRD"/>
<feature type="domain" description="MH1" evidence="9">
    <location>
        <begin position="159"/>
        <end position="290"/>
    </location>
</feature>
<comment type="similarity">
    <text evidence="1 7">Belongs to the dwarfin/SMAD family.</text>
</comment>
<dbReference type="Ensembl" id="ENSCSET00000019985.1">
    <property type="protein sequence ID" value="ENSCSEP00000019746.1"/>
    <property type="gene ID" value="ENSCSEG00000012602.1"/>
</dbReference>
<evidence type="ECO:0000313" key="11">
    <source>
        <dbReference type="Ensembl" id="ENSCSEP00000019740.1"/>
    </source>
</evidence>
<dbReference type="Pfam" id="PF03166">
    <property type="entry name" value="MH2"/>
    <property type="match status" value="2"/>
</dbReference>
<comment type="subcellular location">
    <subcellularLocation>
        <location evidence="7">Cytoplasm</location>
    </subcellularLocation>
    <subcellularLocation>
        <location evidence="7">Nucleus</location>
    </subcellularLocation>
</comment>
<dbReference type="Pfam" id="PF03165">
    <property type="entry name" value="MH1"/>
    <property type="match status" value="1"/>
</dbReference>
<dbReference type="PROSITE" id="PS51076">
    <property type="entry name" value="MH2"/>
    <property type="match status" value="1"/>
</dbReference>
<dbReference type="GO" id="GO:0046872">
    <property type="term" value="F:metal ion binding"/>
    <property type="evidence" value="ECO:0007669"/>
    <property type="project" value="UniProtKB-KW"/>
</dbReference>
<dbReference type="GO" id="GO:0140416">
    <property type="term" value="F:transcription regulator inhibitor activity"/>
    <property type="evidence" value="ECO:0007669"/>
    <property type="project" value="TreeGrafter"/>
</dbReference>
<dbReference type="GO" id="GO:0030154">
    <property type="term" value="P:cell differentiation"/>
    <property type="evidence" value="ECO:0007669"/>
    <property type="project" value="TreeGrafter"/>
</dbReference>
<organism evidence="11 12">
    <name type="scientific">Cynoglossus semilaevis</name>
    <name type="common">Tongue sole</name>
    <dbReference type="NCBI Taxonomy" id="244447"/>
    <lineage>
        <taxon>Eukaryota</taxon>
        <taxon>Metazoa</taxon>
        <taxon>Chordata</taxon>
        <taxon>Craniata</taxon>
        <taxon>Vertebrata</taxon>
        <taxon>Euteleostomi</taxon>
        <taxon>Actinopterygii</taxon>
        <taxon>Neopterygii</taxon>
        <taxon>Teleostei</taxon>
        <taxon>Neoteleostei</taxon>
        <taxon>Acanthomorphata</taxon>
        <taxon>Carangaria</taxon>
        <taxon>Pleuronectiformes</taxon>
        <taxon>Pleuronectoidei</taxon>
        <taxon>Cynoglossidae</taxon>
        <taxon>Cynoglossinae</taxon>
        <taxon>Cynoglossus</taxon>
    </lineage>
</organism>
<evidence type="ECO:0000313" key="12">
    <source>
        <dbReference type="Proteomes" id="UP000265120"/>
    </source>
</evidence>
<dbReference type="InterPro" id="IPR003619">
    <property type="entry name" value="MAD_homology1_Dwarfin-type"/>
</dbReference>
<dbReference type="GO" id="GO:0071144">
    <property type="term" value="C:heteromeric SMAD protein complex"/>
    <property type="evidence" value="ECO:0007669"/>
    <property type="project" value="TreeGrafter"/>
</dbReference>
<dbReference type="InterPro" id="IPR017855">
    <property type="entry name" value="SMAD-like_dom_sf"/>
</dbReference>
<feature type="compositionally biased region" description="Basic and acidic residues" evidence="8">
    <location>
        <begin position="61"/>
        <end position="75"/>
    </location>
</feature>
<evidence type="ECO:0000256" key="2">
    <source>
        <dbReference type="ARBA" id="ARBA00022723"/>
    </source>
</evidence>
<evidence type="ECO:0000259" key="10">
    <source>
        <dbReference type="PROSITE" id="PS51076"/>
    </source>
</evidence>
<evidence type="ECO:0000256" key="5">
    <source>
        <dbReference type="ARBA" id="ARBA00023163"/>
    </source>
</evidence>
<evidence type="ECO:0000256" key="7">
    <source>
        <dbReference type="RuleBase" id="RU361195"/>
    </source>
</evidence>
<dbReference type="SMART" id="SM00523">
    <property type="entry name" value="DWA"/>
    <property type="match status" value="1"/>
</dbReference>
<dbReference type="PANTHER" id="PTHR13703">
    <property type="entry name" value="SMAD"/>
    <property type="match status" value="1"/>
</dbReference>
<protein>
    <recommendedName>
        <fullName evidence="7">Mothers against decapentaplegic homolog</fullName>
        <shortName evidence="7">MAD homolog</shortName>
        <shortName evidence="7">Mothers against DPP homolog</shortName>
    </recommendedName>
    <alternativeName>
        <fullName evidence="7">SMAD family member</fullName>
    </alternativeName>
</protein>
<dbReference type="GO" id="GO:0070411">
    <property type="term" value="F:I-SMAD binding"/>
    <property type="evidence" value="ECO:0007669"/>
    <property type="project" value="TreeGrafter"/>
</dbReference>
<reference evidence="11 12" key="1">
    <citation type="journal article" date="2014" name="Nat. Genet.">
        <title>Whole-genome sequence of a flatfish provides insights into ZW sex chromosome evolution and adaptation to a benthic lifestyle.</title>
        <authorList>
            <person name="Chen S."/>
            <person name="Zhang G."/>
            <person name="Shao C."/>
            <person name="Huang Q."/>
            <person name="Liu G."/>
            <person name="Zhang P."/>
            <person name="Song W."/>
            <person name="An N."/>
            <person name="Chalopin D."/>
            <person name="Volff J.N."/>
            <person name="Hong Y."/>
            <person name="Li Q."/>
            <person name="Sha Z."/>
            <person name="Zhou H."/>
            <person name="Xie M."/>
            <person name="Yu Q."/>
            <person name="Liu Y."/>
            <person name="Xiang H."/>
            <person name="Wang N."/>
            <person name="Wu K."/>
            <person name="Yang C."/>
            <person name="Zhou Q."/>
            <person name="Liao X."/>
            <person name="Yang L."/>
            <person name="Hu Q."/>
            <person name="Zhang J."/>
            <person name="Meng L."/>
            <person name="Jin L."/>
            <person name="Tian Y."/>
            <person name="Lian J."/>
            <person name="Yang J."/>
            <person name="Miao G."/>
            <person name="Liu S."/>
            <person name="Liang Z."/>
            <person name="Yan F."/>
            <person name="Li Y."/>
            <person name="Sun B."/>
            <person name="Zhang H."/>
            <person name="Zhang J."/>
            <person name="Zhu Y."/>
            <person name="Du M."/>
            <person name="Zhao Y."/>
            <person name="Schartl M."/>
            <person name="Tang Q."/>
            <person name="Wang J."/>
        </authorList>
    </citation>
    <scope>NUCLEOTIDE SEQUENCE</scope>
</reference>
<accession>A0A3P8W5B9</accession>
<dbReference type="PANTHER" id="PTHR13703:SF28">
    <property type="entry name" value="MOTHERS AGAINST DECAPENTAPLEGIC HOMOLOG 6"/>
    <property type="match status" value="1"/>
</dbReference>
<dbReference type="GeneID" id="103379083"/>
<keyword evidence="5 7" id="KW-0804">Transcription</keyword>
<keyword evidence="6 7" id="KW-0539">Nucleus</keyword>
<reference evidence="11" key="2">
    <citation type="submission" date="2025-05" db="UniProtKB">
        <authorList>
            <consortium name="Ensembl"/>
        </authorList>
    </citation>
    <scope>IDENTIFICATION</scope>
</reference>
<dbReference type="PROSITE" id="PS51075">
    <property type="entry name" value="MH1"/>
    <property type="match status" value="1"/>
</dbReference>
<feature type="domain" description="MH2" evidence="10">
    <location>
        <begin position="349"/>
        <end position="548"/>
    </location>
</feature>
<dbReference type="Gene3D" id="3.90.520.10">
    <property type="entry name" value="SMAD MH1 domain"/>
    <property type="match status" value="1"/>
</dbReference>
<dbReference type="AlphaFoldDB" id="A0A3P8W5B9"/>
<evidence type="ECO:0000256" key="1">
    <source>
        <dbReference type="ARBA" id="ARBA00005545"/>
    </source>
</evidence>
<dbReference type="RefSeq" id="XP_008308729.1">
    <property type="nucleotide sequence ID" value="XM_008310507.2"/>
</dbReference>
<dbReference type="InterPro" id="IPR013790">
    <property type="entry name" value="Dwarfin"/>
</dbReference>
<dbReference type="GO" id="GO:0060395">
    <property type="term" value="P:SMAD protein signal transduction"/>
    <property type="evidence" value="ECO:0007669"/>
    <property type="project" value="TreeGrafter"/>
</dbReference>
<keyword evidence="3" id="KW-0862">Zinc</keyword>
<evidence type="ECO:0000259" key="9">
    <source>
        <dbReference type="PROSITE" id="PS51075"/>
    </source>
</evidence>
<keyword evidence="7" id="KW-0963">Cytoplasm</keyword>
<dbReference type="Gene3D" id="2.60.200.10">
    <property type="match status" value="1"/>
</dbReference>
<feature type="region of interest" description="Disordered" evidence="8">
    <location>
        <begin position="61"/>
        <end position="85"/>
    </location>
</feature>
<name>A0A3P8W5B9_CYNSE</name>
<dbReference type="GO" id="GO:0005737">
    <property type="term" value="C:cytoplasm"/>
    <property type="evidence" value="ECO:0007669"/>
    <property type="project" value="UniProtKB-SubCell"/>
</dbReference>
<dbReference type="SUPFAM" id="SSF56366">
    <property type="entry name" value="SMAD MH1 domain"/>
    <property type="match status" value="1"/>
</dbReference>
<dbReference type="KEGG" id="csem:103379083"/>
<sequence>MLCAPRCPDPGSCTTSVIDVASLETPTGPTGHSQNCLSCRMFKSKRSGLVRRLWRSRLVTESDGRDGSRRGEGGRHAAWGGHSGNLYRHEQRAVTNAEPSPGLGGEAGDLTECAEREDGEKPDDDRGAMCVPEHRGHGAGQEGDTSTVTCCLFGEWDRRPRSPYWAPRRDGAGSYQCATRRGMLEDELAITAHVFLKRLKERPLEALAKAVDARGGLPSDCVMVPDTELQVGDHGISPLRLLCRLYRWSDLPLSAQLKPLSHCQSCGAVDSNKVCCNPYHYSRLCEPESPPPPYFLSRSDEHKPLDSTVSYTETVPPLFSSPPHILPTDYTDTGTSLGSSTTAGHRSHWCSVAYWEQRTRVGRLYPAYEPSLSIFYDLPQGTGLCLGQLHANAYHSRREDPGSPGAMGLTGHPIHDGGRHSSSSSSSSSVQQIRSKIGFGIVLSREADGVWVYNRSQHPVFVHSPTLDPPGARGLSVKKVMPGFSLKVFDYERSSWMAEHDLKPGSCEGPWDPHSVRISFVKGWGPCYSRQFITSCPCWLEVLLNNHR</sequence>
<dbReference type="OrthoDB" id="5946219at2759"/>
<feature type="region of interest" description="Disordered" evidence="8">
    <location>
        <begin position="396"/>
        <end position="428"/>
    </location>
</feature>
<dbReference type="InterPro" id="IPR036578">
    <property type="entry name" value="SMAD_MH1_sf"/>
</dbReference>
<evidence type="ECO:0000256" key="6">
    <source>
        <dbReference type="ARBA" id="ARBA00023242"/>
    </source>
</evidence>
<keyword evidence="12" id="KW-1185">Reference proteome</keyword>
<dbReference type="InterPro" id="IPR013019">
    <property type="entry name" value="MAD_homology_MH1"/>
</dbReference>
<keyword evidence="4 7" id="KW-0805">Transcription regulation</keyword>
<dbReference type="GO" id="GO:0009653">
    <property type="term" value="P:anatomical structure morphogenesis"/>
    <property type="evidence" value="ECO:0007669"/>
    <property type="project" value="TreeGrafter"/>
</dbReference>